<reference evidence="1" key="1">
    <citation type="submission" date="2013-12" db="EMBL/GenBank/DDBJ databases">
        <title>Genetic environments surrounding aac(6')-Ial.</title>
        <authorList>
            <person name="Tada T."/>
            <person name="Miyoshi-Akiyama T."/>
            <person name="Kirikae T."/>
        </authorList>
    </citation>
    <scope>NUCLEOTIDE SEQUENCE</scope>
    <source>
        <strain evidence="1">IOMTU 115</strain>
    </source>
</reference>
<dbReference type="AlphaFoldDB" id="V5YUE2"/>
<protein>
    <submittedName>
        <fullName evidence="1">2,5-diketo-D-gluconate reductase A</fullName>
    </submittedName>
</protein>
<evidence type="ECO:0000313" key="1">
    <source>
        <dbReference type="EMBL" id="BAO20972.1"/>
    </source>
</evidence>
<organism evidence="1">
    <name type="scientific">Serratia marcescens</name>
    <dbReference type="NCBI Taxonomy" id="615"/>
    <lineage>
        <taxon>Bacteria</taxon>
        <taxon>Pseudomonadati</taxon>
        <taxon>Pseudomonadota</taxon>
        <taxon>Gammaproteobacteria</taxon>
        <taxon>Enterobacterales</taxon>
        <taxon>Yersiniaceae</taxon>
        <taxon>Serratia</taxon>
    </lineage>
</organism>
<gene>
    <name evidence="1" type="primary">dkgA</name>
</gene>
<sequence>MREGKAPSGRRGLGGRLQGIRIRPEAVADIQLGDLAQFIFIEFEIKHLEVFANPRRRDRFRDDDKTAVQVPAHHNLRRGFLVFFGQRLDQRLVEYAFTALRQRAPGFGGDMVRGVPGAQLALLQQRVQLDLVDDRRHVGFIQQTLQVRRMEVAYADAFHQALFAQLDQLAPGGDVLILLRARPVDQIQIHIVQLELFQTGFQRRQRIALIVVPQLGGDEQVAARQRAGLQRGADAFLVLVNRGGVDGAVTDLQRFAHRAGGLFNTRLPNAETQLRHQITIVEFDDGLLRCHAHLLVYGLRRLRRRNGYR</sequence>
<proteinExistence type="predicted"/>
<accession>V5YUE2</accession>
<dbReference type="EMBL" id="AB894481">
    <property type="protein sequence ID" value="BAO20972.1"/>
    <property type="molecule type" value="Genomic_DNA"/>
</dbReference>
<name>V5YUE2_SERMA</name>